<dbReference type="AlphaFoldDB" id="A0A8J8CA27"/>
<feature type="transmembrane region" description="Helical" evidence="7">
    <location>
        <begin position="273"/>
        <end position="296"/>
    </location>
</feature>
<comment type="caution">
    <text evidence="8">The sequence shown here is derived from an EMBL/GenBank/DDBJ whole genome shotgun (WGS) entry which is preliminary data.</text>
</comment>
<protein>
    <submittedName>
        <fullName evidence="8">AI-2E family transporter</fullName>
    </submittedName>
</protein>
<evidence type="ECO:0000256" key="5">
    <source>
        <dbReference type="ARBA" id="ARBA00023136"/>
    </source>
</evidence>
<feature type="compositionally biased region" description="Acidic residues" evidence="6">
    <location>
        <begin position="365"/>
        <end position="375"/>
    </location>
</feature>
<dbReference type="PANTHER" id="PTHR21716">
    <property type="entry name" value="TRANSMEMBRANE PROTEIN"/>
    <property type="match status" value="1"/>
</dbReference>
<comment type="similarity">
    <text evidence="2">Belongs to the autoinducer-2 exporter (AI-2E) (TC 2.A.86) family.</text>
</comment>
<keyword evidence="4 7" id="KW-1133">Transmembrane helix</keyword>
<dbReference type="Proteomes" id="UP000766550">
    <property type="component" value="Unassembled WGS sequence"/>
</dbReference>
<feature type="transmembrane region" description="Helical" evidence="7">
    <location>
        <begin position="57"/>
        <end position="87"/>
    </location>
</feature>
<evidence type="ECO:0000256" key="1">
    <source>
        <dbReference type="ARBA" id="ARBA00004141"/>
    </source>
</evidence>
<dbReference type="InterPro" id="IPR002549">
    <property type="entry name" value="AI-2E-like"/>
</dbReference>
<feature type="transmembrane region" description="Helical" evidence="7">
    <location>
        <begin position="202"/>
        <end position="222"/>
    </location>
</feature>
<dbReference type="GO" id="GO:0016020">
    <property type="term" value="C:membrane"/>
    <property type="evidence" value="ECO:0007669"/>
    <property type="project" value="UniProtKB-SubCell"/>
</dbReference>
<feature type="transmembrane region" description="Helical" evidence="7">
    <location>
        <begin position="15"/>
        <end position="45"/>
    </location>
</feature>
<reference evidence="8 9" key="1">
    <citation type="submission" date="2021-06" db="EMBL/GenBank/DDBJ databases">
        <title>New haloarchaea isolates fom saline soil.</title>
        <authorList>
            <person name="Duran-Viseras A."/>
            <person name="Sanchez-Porro C.S."/>
            <person name="Ventosa A."/>
        </authorList>
    </citation>
    <scope>NUCLEOTIDE SEQUENCE [LARGE SCALE GENOMIC DNA]</scope>
    <source>
        <strain evidence="8 9">JCM 183640</strain>
    </source>
</reference>
<dbReference type="RefSeq" id="WP_162318735.1">
    <property type="nucleotide sequence ID" value="NZ_JAHQXF010000003.1"/>
</dbReference>
<evidence type="ECO:0000256" key="6">
    <source>
        <dbReference type="SAM" id="MobiDB-lite"/>
    </source>
</evidence>
<proteinExistence type="inferred from homology"/>
<evidence type="ECO:0000313" key="9">
    <source>
        <dbReference type="Proteomes" id="UP000766550"/>
    </source>
</evidence>
<feature type="transmembrane region" description="Helical" evidence="7">
    <location>
        <begin position="140"/>
        <end position="162"/>
    </location>
</feature>
<evidence type="ECO:0000256" key="3">
    <source>
        <dbReference type="ARBA" id="ARBA00022692"/>
    </source>
</evidence>
<feature type="transmembrane region" description="Helical" evidence="7">
    <location>
        <begin position="234"/>
        <end position="261"/>
    </location>
</feature>
<gene>
    <name evidence="8" type="ORF">KTS45_17815</name>
</gene>
<keyword evidence="9" id="KW-1185">Reference proteome</keyword>
<evidence type="ECO:0000256" key="2">
    <source>
        <dbReference type="ARBA" id="ARBA00009773"/>
    </source>
</evidence>
<keyword evidence="5 7" id="KW-0472">Membrane</keyword>
<feature type="region of interest" description="Disordered" evidence="6">
    <location>
        <begin position="352"/>
        <end position="375"/>
    </location>
</feature>
<evidence type="ECO:0000256" key="7">
    <source>
        <dbReference type="SAM" id="Phobius"/>
    </source>
</evidence>
<evidence type="ECO:0000256" key="4">
    <source>
        <dbReference type="ARBA" id="ARBA00022989"/>
    </source>
</evidence>
<evidence type="ECO:0000313" key="8">
    <source>
        <dbReference type="EMBL" id="MBV0926065.1"/>
    </source>
</evidence>
<dbReference type="EMBL" id="JAHQXF010000003">
    <property type="protein sequence ID" value="MBV0926065.1"/>
    <property type="molecule type" value="Genomic_DNA"/>
</dbReference>
<comment type="subcellular location">
    <subcellularLocation>
        <location evidence="1">Membrane</location>
        <topology evidence="1">Multi-pass membrane protein</topology>
    </subcellularLocation>
</comment>
<name>A0A8J8CA27_9EURY</name>
<sequence>MDLSSPTLDRERLGWWALVVAVGLALLFVLHSFVGTFVLALFVYYGIRPLNRRLESVLSPGTAALVSVLVVALPALLLITAVVVMGVTQLLSAGALDGLRQAIQPYLDPASLDLIERARSALTGGLSGSPMDLLQRGAGVLSTVAGGTMHLFLAVTAAFYLLRDDARLASWFRSTVAGTGTTAHAYVTAVDDDLGTIYFGNVLLVGIVAVLAAVVYNAYNLLAPAAVAMPAPTALALLTGLASLVPVVVGKLVYVPLVAFLGVRAARADPSLLVYPAALFVVSLVLLDLLPMTFLLPKVAGQTTHTGLVLFAYILGSMLFGWYGLFLGPFLLVVGIQAVRIVLEELLEGDPVSPEVTSAETLGSDPDEAESTEDG</sequence>
<dbReference type="Pfam" id="PF01594">
    <property type="entry name" value="AI-2E_transport"/>
    <property type="match status" value="1"/>
</dbReference>
<accession>A0A8J8CA27</accession>
<keyword evidence="3 7" id="KW-0812">Transmembrane</keyword>
<feature type="transmembrane region" description="Helical" evidence="7">
    <location>
        <begin position="308"/>
        <end position="334"/>
    </location>
</feature>
<dbReference type="OrthoDB" id="282734at2157"/>
<dbReference type="PANTHER" id="PTHR21716:SF4">
    <property type="entry name" value="TRANSMEMBRANE PROTEIN 245"/>
    <property type="match status" value="1"/>
</dbReference>
<organism evidence="8 9">
    <name type="scientific">Haloarcula limicola</name>
    <dbReference type="NCBI Taxonomy" id="1429915"/>
    <lineage>
        <taxon>Archaea</taxon>
        <taxon>Methanobacteriati</taxon>
        <taxon>Methanobacteriota</taxon>
        <taxon>Stenosarchaea group</taxon>
        <taxon>Halobacteria</taxon>
        <taxon>Halobacteriales</taxon>
        <taxon>Haloarculaceae</taxon>
        <taxon>Haloarcula</taxon>
    </lineage>
</organism>